<dbReference type="PANTHER" id="PTHR23037">
    <property type="entry name" value="CYTOKINE RECEPTOR"/>
    <property type="match status" value="1"/>
</dbReference>
<evidence type="ECO:0000313" key="12">
    <source>
        <dbReference type="Proteomes" id="UP000261600"/>
    </source>
</evidence>
<dbReference type="GO" id="GO:0004896">
    <property type="term" value="F:cytokine receptor activity"/>
    <property type="evidence" value="ECO:0007669"/>
    <property type="project" value="TreeGrafter"/>
</dbReference>
<dbReference type="InterPro" id="IPR013783">
    <property type="entry name" value="Ig-like_fold"/>
</dbReference>
<dbReference type="InterPro" id="IPR036116">
    <property type="entry name" value="FN3_sf"/>
</dbReference>
<dbReference type="GeneID" id="109959560"/>
<keyword evidence="3 9" id="KW-0732">Signal</keyword>
<evidence type="ECO:0000256" key="4">
    <source>
        <dbReference type="ARBA" id="ARBA00022989"/>
    </source>
</evidence>
<dbReference type="PANTHER" id="PTHR23037:SF45">
    <property type="entry name" value="INTERLEUKIN 13 RECEPTOR SUBUNIT ALPHA 2"/>
    <property type="match status" value="1"/>
</dbReference>
<dbReference type="Gene3D" id="2.60.40.10">
    <property type="entry name" value="Immunoglobulins"/>
    <property type="match status" value="3"/>
</dbReference>
<evidence type="ECO:0000256" key="5">
    <source>
        <dbReference type="ARBA" id="ARBA00023136"/>
    </source>
</evidence>
<dbReference type="RefSeq" id="XP_020454677.1">
    <property type="nucleotide sequence ID" value="XM_020599021.1"/>
</dbReference>
<keyword evidence="4 8" id="KW-1133">Transmembrane helix</keyword>
<dbReference type="GO" id="GO:0009897">
    <property type="term" value="C:external side of plasma membrane"/>
    <property type="evidence" value="ECO:0007669"/>
    <property type="project" value="TreeGrafter"/>
</dbReference>
<comment type="subcellular location">
    <subcellularLocation>
        <location evidence="1">Membrane</location>
        <topology evidence="1">Single-pass type I membrane protein</topology>
    </subcellularLocation>
</comment>
<evidence type="ECO:0000259" key="10">
    <source>
        <dbReference type="PROSITE" id="PS50853"/>
    </source>
</evidence>
<evidence type="ECO:0000256" key="8">
    <source>
        <dbReference type="SAM" id="Phobius"/>
    </source>
</evidence>
<dbReference type="InterPro" id="IPR003961">
    <property type="entry name" value="FN3_dom"/>
</dbReference>
<keyword evidence="6" id="KW-0675">Receptor</keyword>
<dbReference type="InterPro" id="IPR015321">
    <property type="entry name" value="TypeI_recpt_CBD"/>
</dbReference>
<feature type="domain" description="Fibronectin type-III" evidence="10">
    <location>
        <begin position="233"/>
        <end position="333"/>
    </location>
</feature>
<dbReference type="CTD" id="3598"/>
<dbReference type="OrthoDB" id="9826641at2759"/>
<evidence type="ECO:0000256" key="2">
    <source>
        <dbReference type="ARBA" id="ARBA00022692"/>
    </source>
</evidence>
<dbReference type="RefSeq" id="XP_020454676.1">
    <property type="nucleotide sequence ID" value="XM_020599020.1"/>
</dbReference>
<dbReference type="Proteomes" id="UP000261600">
    <property type="component" value="Unplaced"/>
</dbReference>
<accession>A0A3Q3QY76</accession>
<keyword evidence="7" id="KW-0325">Glycoprotein</keyword>
<protein>
    <recommendedName>
        <fullName evidence="10">Fibronectin type-III domain-containing protein</fullName>
    </recommendedName>
</protein>
<keyword evidence="12" id="KW-1185">Reference proteome</keyword>
<dbReference type="Pfam" id="PF09240">
    <property type="entry name" value="IL6Ra-bind"/>
    <property type="match status" value="1"/>
</dbReference>
<dbReference type="STRING" id="43700.ENSMALP00000022601"/>
<reference evidence="11" key="2">
    <citation type="submission" date="2025-09" db="UniProtKB">
        <authorList>
            <consortium name="Ensembl"/>
        </authorList>
    </citation>
    <scope>IDENTIFICATION</scope>
</reference>
<dbReference type="KEGG" id="malb:109959560"/>
<dbReference type="PROSITE" id="PS50853">
    <property type="entry name" value="FN3"/>
    <property type="match status" value="1"/>
</dbReference>
<organism evidence="11 12">
    <name type="scientific">Monopterus albus</name>
    <name type="common">Swamp eel</name>
    <dbReference type="NCBI Taxonomy" id="43700"/>
    <lineage>
        <taxon>Eukaryota</taxon>
        <taxon>Metazoa</taxon>
        <taxon>Chordata</taxon>
        <taxon>Craniata</taxon>
        <taxon>Vertebrata</taxon>
        <taxon>Euteleostomi</taxon>
        <taxon>Actinopterygii</taxon>
        <taxon>Neopterygii</taxon>
        <taxon>Teleostei</taxon>
        <taxon>Neoteleostei</taxon>
        <taxon>Acanthomorphata</taxon>
        <taxon>Anabantaria</taxon>
        <taxon>Synbranchiformes</taxon>
        <taxon>Synbranchidae</taxon>
        <taxon>Monopterus</taxon>
    </lineage>
</organism>
<keyword evidence="2 8" id="KW-0812">Transmembrane</keyword>
<feature type="transmembrane region" description="Helical" evidence="8">
    <location>
        <begin position="335"/>
        <end position="360"/>
    </location>
</feature>
<evidence type="ECO:0000256" key="3">
    <source>
        <dbReference type="ARBA" id="ARBA00022729"/>
    </source>
</evidence>
<evidence type="ECO:0000313" key="11">
    <source>
        <dbReference type="Ensembl" id="ENSMALP00000022601.1"/>
    </source>
</evidence>
<evidence type="ECO:0000256" key="6">
    <source>
        <dbReference type="ARBA" id="ARBA00023170"/>
    </source>
</evidence>
<evidence type="ECO:0000256" key="9">
    <source>
        <dbReference type="SAM" id="SignalP"/>
    </source>
</evidence>
<dbReference type="Ensembl" id="ENSMALT00000023035.1">
    <property type="protein sequence ID" value="ENSMALP00000022601.1"/>
    <property type="gene ID" value="ENSMALG00000015790.1"/>
</dbReference>
<feature type="chain" id="PRO_5018629426" description="Fibronectin type-III domain-containing protein" evidence="9">
    <location>
        <begin position="23"/>
        <end position="389"/>
    </location>
</feature>
<feature type="signal peptide" evidence="9">
    <location>
        <begin position="1"/>
        <end position="22"/>
    </location>
</feature>
<sequence>MASIAALMLLIISWRNISYCCGLKVDPPEELVIIDPGHFGHLEITWSPPASLINMTECPVLYQVEYFNSYRNRWTAIRTSRRSYSAQFDLMKDVRVKVYTLLSGPCTNGTMIMSTNYTELIQKPPAGVVGTAVQDFVCVFHNMEYMECHWGRSSKMPVNSEQSLYFWHKKLEQSEECPKYVISGGVRVGCNFTGTYLPDFTDINFCLNGSSREGTLKPTFISLQIQNHVKPGTTEKLHLKTVPDTQLEIHWEYPNEWIPGHCLEWEVEHNQEGPDGKITSKQILTKQTSLALTSIHERDCFRIRSKLHKYCADKSFWSEWSHPSCHLEFTPEPEWNMVCVYITIAIIAVLLLSLCVGVGFKVKSRQEKKPDPLLTTLFAQNSALTVAEA</sequence>
<dbReference type="SUPFAM" id="SSF49265">
    <property type="entry name" value="Fibronectin type III"/>
    <property type="match status" value="3"/>
</dbReference>
<reference evidence="11" key="1">
    <citation type="submission" date="2025-08" db="UniProtKB">
        <authorList>
            <consortium name="Ensembl"/>
        </authorList>
    </citation>
    <scope>IDENTIFICATION</scope>
</reference>
<keyword evidence="5 8" id="KW-0472">Membrane</keyword>
<evidence type="ECO:0000256" key="7">
    <source>
        <dbReference type="ARBA" id="ARBA00023180"/>
    </source>
</evidence>
<evidence type="ECO:0000256" key="1">
    <source>
        <dbReference type="ARBA" id="ARBA00004479"/>
    </source>
</evidence>
<proteinExistence type="predicted"/>
<dbReference type="AlphaFoldDB" id="A0A3Q3QY76"/>
<name>A0A3Q3QY76_MONAL</name>